<feature type="domain" description="Butirosin biosynthesis protein H N-terminal" evidence="1">
    <location>
        <begin position="23"/>
        <end position="157"/>
    </location>
</feature>
<gene>
    <name evidence="3" type="ORF">FPZ47_00405</name>
</gene>
<evidence type="ECO:0000259" key="2">
    <source>
        <dbReference type="Pfam" id="PF16169"/>
    </source>
</evidence>
<comment type="caution">
    <text evidence="3">The sequence shown here is derived from an EMBL/GenBank/DDBJ whole genome shotgun (WGS) entry which is preliminary data.</text>
</comment>
<dbReference type="EMBL" id="VMQU01000001">
    <property type="protein sequence ID" value="TVS92507.1"/>
    <property type="molecule type" value="Genomic_DNA"/>
</dbReference>
<dbReference type="InterPro" id="IPR026935">
    <property type="entry name" value="BtrH_N"/>
</dbReference>
<proteinExistence type="predicted"/>
<sequence length="368" mass="38758">MTGTTGLGQTSVQIPYRHRRGGHCGSGALRDLTEWARLGWGPEVPTEGLVFALGGALDFVYVRCARLRPQVYLVGRGGGLEEDYLTRIGAGFRVRCTDDPEVGWAWVTGEIDSGRPVMVWADIAELPYLRVRLSMSRHDIVIIGYDDDQQLAHVVDNDRDTIQSVPYENLRRARSSTGFPVPTRHTTYLIDWPHNVPGLAAVAGPALAASAGLMGGVGAGPPPLIVEDADLTGAGVAGVQLFADDLRSWPELFDDDALTAALLGLGAFIEKAGTGGGLFRVLQAQGCQHIADSLGDEAAAAAAGAARDAANLWSTVAAKAVDAAAPLQDRCIAVAELAAGLPDAEHRLAGALDCAARSVTTHRTPPCR</sequence>
<evidence type="ECO:0000259" key="1">
    <source>
        <dbReference type="Pfam" id="PF14399"/>
    </source>
</evidence>
<dbReference type="AlphaFoldDB" id="A0A557Y1P1"/>
<reference evidence="3 4" key="1">
    <citation type="submission" date="2019-07" db="EMBL/GenBank/DDBJ databases">
        <title>New Mycobacterium species.</title>
        <authorList>
            <person name="Tortoli E."/>
            <person name="Ghielmetti G."/>
            <person name="Friedel U."/>
            <person name="Trovato A."/>
        </authorList>
    </citation>
    <scope>NUCLEOTIDE SEQUENCE [LARGE SCALE GENOMIC DNA]</scope>
    <source>
        <strain evidence="3 4">16-83</strain>
    </source>
</reference>
<feature type="domain" description="DUF4872" evidence="2">
    <location>
        <begin position="168"/>
        <end position="352"/>
    </location>
</feature>
<dbReference type="Pfam" id="PF16169">
    <property type="entry name" value="DUF4872"/>
    <property type="match status" value="1"/>
</dbReference>
<dbReference type="RefSeq" id="WP_144946958.1">
    <property type="nucleotide sequence ID" value="NZ_VMQU01000001.1"/>
</dbReference>
<dbReference type="Pfam" id="PF14399">
    <property type="entry name" value="BtrH_N"/>
    <property type="match status" value="1"/>
</dbReference>
<organism evidence="3 4">
    <name type="scientific">Mycobacterium helveticum</name>
    <dbReference type="NCBI Taxonomy" id="2592811"/>
    <lineage>
        <taxon>Bacteria</taxon>
        <taxon>Bacillati</taxon>
        <taxon>Actinomycetota</taxon>
        <taxon>Actinomycetes</taxon>
        <taxon>Mycobacteriales</taxon>
        <taxon>Mycobacteriaceae</taxon>
        <taxon>Mycobacterium</taxon>
    </lineage>
</organism>
<evidence type="ECO:0000313" key="3">
    <source>
        <dbReference type="EMBL" id="TVS92507.1"/>
    </source>
</evidence>
<evidence type="ECO:0000313" key="4">
    <source>
        <dbReference type="Proteomes" id="UP000320513"/>
    </source>
</evidence>
<dbReference type="InterPro" id="IPR032369">
    <property type="entry name" value="DUF4872"/>
</dbReference>
<protein>
    <submittedName>
        <fullName evidence="3">DUF4872 domain-containing protein</fullName>
    </submittedName>
</protein>
<dbReference type="Proteomes" id="UP000320513">
    <property type="component" value="Unassembled WGS sequence"/>
</dbReference>
<accession>A0A557Y1P1</accession>
<keyword evidence="4" id="KW-1185">Reference proteome</keyword>
<dbReference type="OrthoDB" id="4075615at2"/>
<dbReference type="Gene3D" id="3.90.70.10">
    <property type="entry name" value="Cysteine proteinases"/>
    <property type="match status" value="1"/>
</dbReference>
<name>A0A557Y1P1_9MYCO</name>